<sequence length="494" mass="53103">MQALERACFFDLNARPNRLEYIIPPRGFMNSWVLIVLMAALCATIFVAGRSRSLNVATGVGGTRYLNSLPFYYGMLSALWAILPALVLVTLWKIFDGQIIEHIVISELPDDVVFEDASQRGLMLNQIYNIMNGQLSADAAPAYLADSVARLQALKAHADLLVAVLVVMMMVGLGGFAWWRINPQLRARAQVENVFQLVLLGCSSLAILTTIGIVMSVLWESLRFFHAVPITDFLFGLEWSPQTAIRKDQVAGSSSFGAVPLFAGTLLIAGIAMLVAVPTGLMSAIYLSEYAHKKVRAIVKPLLEVLAGIPTVVYGFFAAITVAPFIRDTAVSMGLDNYMAVTSESALAAGLVMGVMIIPFISSLSDDVINAVPQSLRDGALGLGATRSEVIRQVVIPAALPGIVGGVLLAVSRAIGETMIVVMAAGLAAKLTANPLDSVTTVTVQIVTLLVGDQEFDSPKTLAAFALGLMLFIVTLALNYVALHVVRKYREQYE</sequence>
<feature type="transmembrane region" description="Helical" evidence="5">
    <location>
        <begin position="302"/>
        <end position="326"/>
    </location>
</feature>
<feature type="transmembrane region" description="Helical" evidence="5">
    <location>
        <begin position="160"/>
        <end position="181"/>
    </location>
</feature>
<feature type="transmembrane region" description="Helical" evidence="5">
    <location>
        <begin position="346"/>
        <end position="369"/>
    </location>
</feature>
<keyword evidence="9" id="KW-1185">Reference proteome</keyword>
<comment type="caution">
    <text evidence="6">Lacks conserved residue(s) required for the propagation of feature annotation.</text>
</comment>
<dbReference type="CDD" id="cd06261">
    <property type="entry name" value="TM_PBP2"/>
    <property type="match status" value="1"/>
</dbReference>
<feature type="transmembrane region" description="Helical" evidence="5">
    <location>
        <begin position="462"/>
        <end position="483"/>
    </location>
</feature>
<dbReference type="Gene3D" id="1.10.3720.10">
    <property type="entry name" value="MetI-like"/>
    <property type="match status" value="1"/>
</dbReference>
<dbReference type="Pfam" id="PF00528">
    <property type="entry name" value="BPD_transp_1"/>
    <property type="match status" value="1"/>
</dbReference>
<dbReference type="STRING" id="377629.TERTU_4585"/>
<dbReference type="InterPro" id="IPR002229">
    <property type="entry name" value="RhesusRHD"/>
</dbReference>
<feature type="transmembrane region" description="Helical" evidence="5">
    <location>
        <begin position="193"/>
        <end position="219"/>
    </location>
</feature>
<dbReference type="EMBL" id="CP001614">
    <property type="protein sequence ID" value="ACR14348.1"/>
    <property type="molecule type" value="Genomic_DNA"/>
</dbReference>
<dbReference type="Pfam" id="PF12501">
    <property type="entry name" value="DUF3708"/>
    <property type="match status" value="1"/>
</dbReference>
<dbReference type="PANTHER" id="PTHR42727:SF1">
    <property type="entry name" value="PHOSPHATE TRANSPORT SYSTEM PERMEASE"/>
    <property type="match status" value="1"/>
</dbReference>
<dbReference type="Proteomes" id="UP000009080">
    <property type="component" value="Chromosome"/>
</dbReference>
<keyword evidence="3 5" id="KW-1133">Transmembrane helix</keyword>
<dbReference type="SUPFAM" id="SSF161098">
    <property type="entry name" value="MetI-like"/>
    <property type="match status" value="1"/>
</dbReference>
<evidence type="ECO:0000256" key="4">
    <source>
        <dbReference type="ARBA" id="ARBA00023136"/>
    </source>
</evidence>
<comment type="similarity">
    <text evidence="6">Belongs to the binding-protein-dependent transport system permease family. CysTW subfamily.</text>
</comment>
<gene>
    <name evidence="8" type="primary">pstC</name>
    <name evidence="8" type="ordered locus">TERTU_4585</name>
</gene>
<feature type="transmembrane region" description="Helical" evidence="5">
    <location>
        <begin position="70"/>
        <end position="92"/>
    </location>
</feature>
<dbReference type="HOGENOM" id="CLU_033621_1_1_6"/>
<evidence type="ECO:0000256" key="6">
    <source>
        <dbReference type="RuleBase" id="RU363054"/>
    </source>
</evidence>
<proteinExistence type="inferred from homology"/>
<keyword evidence="6" id="KW-1003">Cell membrane</keyword>
<dbReference type="GO" id="GO:0006817">
    <property type="term" value="P:phosphate ion transport"/>
    <property type="evidence" value="ECO:0007669"/>
    <property type="project" value="UniProtKB-KW"/>
</dbReference>
<dbReference type="AlphaFoldDB" id="C5BJU3"/>
<dbReference type="GO" id="GO:0005315">
    <property type="term" value="F:phosphate transmembrane transporter activity"/>
    <property type="evidence" value="ECO:0007669"/>
    <property type="project" value="InterPro"/>
</dbReference>
<dbReference type="GO" id="GO:0005886">
    <property type="term" value="C:plasma membrane"/>
    <property type="evidence" value="ECO:0007669"/>
    <property type="project" value="UniProtKB-SubCell"/>
</dbReference>
<feature type="transmembrane region" description="Helical" evidence="5">
    <location>
        <begin position="261"/>
        <end position="281"/>
    </location>
</feature>
<evidence type="ECO:0000256" key="1">
    <source>
        <dbReference type="ARBA" id="ARBA00004651"/>
    </source>
</evidence>
<dbReference type="NCBIfam" id="TIGR02138">
    <property type="entry name" value="phosphate_pstC"/>
    <property type="match status" value="1"/>
</dbReference>
<dbReference type="PANTHER" id="PTHR42727">
    <property type="entry name" value="PHOSPHATE TRANSPORT SYSTEM PERMEASE PROTEIN"/>
    <property type="match status" value="1"/>
</dbReference>
<evidence type="ECO:0000256" key="5">
    <source>
        <dbReference type="RuleBase" id="RU363032"/>
    </source>
</evidence>
<feature type="transmembrane region" description="Helical" evidence="5">
    <location>
        <begin position="390"/>
        <end position="411"/>
    </location>
</feature>
<protein>
    <recommendedName>
        <fullName evidence="6">Phosphate transport system permease protein</fullName>
    </recommendedName>
</protein>
<dbReference type="PRINTS" id="PR00342">
    <property type="entry name" value="RHESUSRHD"/>
</dbReference>
<comment type="function">
    <text evidence="6">Part of the binding-protein-dependent transport system for phosphate; probably responsible for the translocation of the substrate across the membrane.</text>
</comment>
<name>C5BJU3_TERTT</name>
<comment type="subcellular location">
    <subcellularLocation>
        <location evidence="6">Cell inner membrane</location>
        <topology evidence="6">Multi-pass membrane protein</topology>
    </subcellularLocation>
    <subcellularLocation>
        <location evidence="1 5">Cell membrane</location>
        <topology evidence="1 5">Multi-pass membrane protein</topology>
    </subcellularLocation>
</comment>
<evidence type="ECO:0000313" key="9">
    <source>
        <dbReference type="Proteomes" id="UP000009080"/>
    </source>
</evidence>
<evidence type="ECO:0000313" key="8">
    <source>
        <dbReference type="EMBL" id="ACR14348.1"/>
    </source>
</evidence>
<accession>C5BJU3</accession>
<organism evidence="8 9">
    <name type="scientific">Teredinibacter turnerae (strain ATCC 39867 / T7901)</name>
    <dbReference type="NCBI Taxonomy" id="377629"/>
    <lineage>
        <taxon>Bacteria</taxon>
        <taxon>Pseudomonadati</taxon>
        <taxon>Pseudomonadota</taxon>
        <taxon>Gammaproteobacteria</taxon>
        <taxon>Cellvibrionales</taxon>
        <taxon>Cellvibrionaceae</taxon>
        <taxon>Teredinibacter</taxon>
    </lineage>
</organism>
<keyword evidence="6" id="KW-0997">Cell inner membrane</keyword>
<keyword evidence="6" id="KW-0592">Phosphate transport</keyword>
<evidence type="ECO:0000259" key="7">
    <source>
        <dbReference type="PROSITE" id="PS50928"/>
    </source>
</evidence>
<dbReference type="InterPro" id="IPR022182">
    <property type="entry name" value="PstC_N"/>
</dbReference>
<dbReference type="eggNOG" id="COG0573">
    <property type="taxonomic scope" value="Bacteria"/>
</dbReference>
<dbReference type="InterPro" id="IPR035906">
    <property type="entry name" value="MetI-like_sf"/>
</dbReference>
<dbReference type="KEGG" id="ttu:TERTU_4585"/>
<feature type="domain" description="ABC transmembrane type-1" evidence="7">
    <location>
        <begin position="262"/>
        <end position="482"/>
    </location>
</feature>
<feature type="transmembrane region" description="Helical" evidence="5">
    <location>
        <begin position="29"/>
        <end position="49"/>
    </location>
</feature>
<dbReference type="InterPro" id="IPR000515">
    <property type="entry name" value="MetI-like"/>
</dbReference>
<keyword evidence="5" id="KW-0813">Transport</keyword>
<evidence type="ECO:0000256" key="3">
    <source>
        <dbReference type="ARBA" id="ARBA00022989"/>
    </source>
</evidence>
<reference evidence="8 9" key="1">
    <citation type="journal article" date="2009" name="PLoS ONE">
        <title>The complete genome of Teredinibacter turnerae T7901: an intracellular endosymbiont of marine wood-boring bivalves (shipworms).</title>
        <authorList>
            <person name="Yang J.C."/>
            <person name="Madupu R."/>
            <person name="Durkin A.S."/>
            <person name="Ekborg N.A."/>
            <person name="Pedamallu C.S."/>
            <person name="Hostetler J.B."/>
            <person name="Radune D."/>
            <person name="Toms B.S."/>
            <person name="Henrissat B."/>
            <person name="Coutinho P.M."/>
            <person name="Schwarz S."/>
            <person name="Field L."/>
            <person name="Trindade-Silva A.E."/>
            <person name="Soares C.A.G."/>
            <person name="Elshahawi S."/>
            <person name="Hanora A."/>
            <person name="Schmidt E.W."/>
            <person name="Haygood M.G."/>
            <person name="Posfai J."/>
            <person name="Benner J."/>
            <person name="Madinger C."/>
            <person name="Nove J."/>
            <person name="Anton B."/>
            <person name="Chaudhary K."/>
            <person name="Foster J."/>
            <person name="Holman A."/>
            <person name="Kumar S."/>
            <person name="Lessard P.A."/>
            <person name="Luyten Y.A."/>
            <person name="Slatko B."/>
            <person name="Wood N."/>
            <person name="Wu B."/>
            <person name="Teplitski M."/>
            <person name="Mougous J.D."/>
            <person name="Ward N."/>
            <person name="Eisen J.A."/>
            <person name="Badger J.H."/>
            <person name="Distel D.L."/>
        </authorList>
    </citation>
    <scope>NUCLEOTIDE SEQUENCE [LARGE SCALE GENOMIC DNA]</scope>
    <source>
        <strain evidence="9">ATCC 39867 / T7901</strain>
    </source>
</reference>
<evidence type="ECO:0000256" key="2">
    <source>
        <dbReference type="ARBA" id="ARBA00022692"/>
    </source>
</evidence>
<dbReference type="PROSITE" id="PS50928">
    <property type="entry name" value="ABC_TM1"/>
    <property type="match status" value="1"/>
</dbReference>
<dbReference type="InterPro" id="IPR011864">
    <property type="entry name" value="Phosphate_PstC"/>
</dbReference>
<keyword evidence="2 5" id="KW-0812">Transmembrane</keyword>
<keyword evidence="4 5" id="KW-0472">Membrane</keyword>